<feature type="non-terminal residue" evidence="1">
    <location>
        <position position="29"/>
    </location>
</feature>
<gene>
    <name evidence="1" type="ORF">METZ01_LOCUS185333</name>
</gene>
<proteinExistence type="predicted"/>
<protein>
    <recommendedName>
        <fullName evidence="2">Alkyl hydroperoxide reductase subunit C/ Thiol specific antioxidant domain-containing protein</fullName>
    </recommendedName>
</protein>
<reference evidence="1" key="1">
    <citation type="submission" date="2018-05" db="EMBL/GenBank/DDBJ databases">
        <authorList>
            <person name="Lanie J.A."/>
            <person name="Ng W.-L."/>
            <person name="Kazmierczak K.M."/>
            <person name="Andrzejewski T.M."/>
            <person name="Davidsen T.M."/>
            <person name="Wayne K.J."/>
            <person name="Tettelin H."/>
            <person name="Glass J.I."/>
            <person name="Rusch D."/>
            <person name="Podicherti R."/>
            <person name="Tsui H.-C.T."/>
            <person name="Winkler M.E."/>
        </authorList>
    </citation>
    <scope>NUCLEOTIDE SEQUENCE</scope>
</reference>
<sequence>MIQEGQRAPTFLIDEKGIVAKIWRKVKVK</sequence>
<evidence type="ECO:0008006" key="2">
    <source>
        <dbReference type="Google" id="ProtNLM"/>
    </source>
</evidence>
<evidence type="ECO:0000313" key="1">
    <source>
        <dbReference type="EMBL" id="SVB32479.1"/>
    </source>
</evidence>
<dbReference type="AlphaFoldDB" id="A0A382D300"/>
<organism evidence="1">
    <name type="scientific">marine metagenome</name>
    <dbReference type="NCBI Taxonomy" id="408172"/>
    <lineage>
        <taxon>unclassified sequences</taxon>
        <taxon>metagenomes</taxon>
        <taxon>ecological metagenomes</taxon>
    </lineage>
</organism>
<dbReference type="EMBL" id="UINC01037257">
    <property type="protein sequence ID" value="SVB32479.1"/>
    <property type="molecule type" value="Genomic_DNA"/>
</dbReference>
<accession>A0A382D300</accession>
<name>A0A382D300_9ZZZZ</name>